<name>D4CW95_9FUSO</name>
<dbReference type="OrthoDB" id="9812605at2"/>
<dbReference type="InterPro" id="IPR012893">
    <property type="entry name" value="HipA-like_C"/>
</dbReference>
<dbReference type="HOGENOM" id="CLU_042516_0_0_0"/>
<proteinExistence type="predicted"/>
<dbReference type="AlphaFoldDB" id="D4CW95"/>
<protein>
    <recommendedName>
        <fullName evidence="3">HipA-like C-terminal domain-containing protein</fullName>
    </recommendedName>
</protein>
<dbReference type="Proteomes" id="UP000003748">
    <property type="component" value="Unassembled WGS sequence"/>
</dbReference>
<accession>D4CW95</accession>
<evidence type="ECO:0000256" key="2">
    <source>
        <dbReference type="ARBA" id="ARBA00022777"/>
    </source>
</evidence>
<reference evidence="4 5" key="1">
    <citation type="submission" date="2010-02" db="EMBL/GenBank/DDBJ databases">
        <authorList>
            <person name="Weinstock G."/>
            <person name="Sodergren E."/>
            <person name="Clifton S."/>
            <person name="Fulton L."/>
            <person name="Fulton B."/>
            <person name="Courtney L."/>
            <person name="Fronick C."/>
            <person name="Harrison M."/>
            <person name="Strong C."/>
            <person name="Farmer C."/>
            <person name="Delahaunty K."/>
            <person name="Markovic C."/>
            <person name="Hall O."/>
            <person name="Minx P."/>
            <person name="Tomlinson C."/>
            <person name="Mitreva M."/>
            <person name="Nelson J."/>
            <person name="Hou S."/>
            <person name="Wollam A."/>
            <person name="Pepin K.H."/>
            <person name="Johnson M."/>
            <person name="Bhonagiri V."/>
            <person name="Zhang X."/>
            <person name="Suruliraj S."/>
            <person name="Warren W."/>
            <person name="Chinwalla A."/>
            <person name="Mardis E.R."/>
            <person name="Wilson R.K."/>
        </authorList>
    </citation>
    <scope>NUCLEOTIDE SEQUENCE [LARGE SCALE GENOMIC DNA]</scope>
    <source>
        <strain evidence="4 5">ATCC 33693</strain>
    </source>
</reference>
<dbReference type="STRING" id="546275.FUSPEROL_01704"/>
<evidence type="ECO:0000256" key="1">
    <source>
        <dbReference type="ARBA" id="ARBA00022679"/>
    </source>
</evidence>
<evidence type="ECO:0000259" key="3">
    <source>
        <dbReference type="Pfam" id="PF07804"/>
    </source>
</evidence>
<evidence type="ECO:0000313" key="5">
    <source>
        <dbReference type="Proteomes" id="UP000003748"/>
    </source>
</evidence>
<dbReference type="eggNOG" id="COG3550">
    <property type="taxonomic scope" value="Bacteria"/>
</dbReference>
<dbReference type="Gene3D" id="1.10.1070.20">
    <property type="match status" value="1"/>
</dbReference>
<keyword evidence="2" id="KW-0418">Kinase</keyword>
<keyword evidence="1" id="KW-0808">Transferase</keyword>
<dbReference type="EMBL" id="ACJY01000088">
    <property type="protein sequence ID" value="EFE86378.1"/>
    <property type="molecule type" value="Genomic_DNA"/>
</dbReference>
<dbReference type="GeneID" id="78419915"/>
<evidence type="ECO:0000313" key="4">
    <source>
        <dbReference type="EMBL" id="EFE86378.1"/>
    </source>
</evidence>
<dbReference type="RefSeq" id="WP_005973890.1">
    <property type="nucleotide sequence ID" value="NZ_GG665898.1"/>
</dbReference>
<gene>
    <name evidence="4" type="ORF">FUSPEROL_01704</name>
</gene>
<dbReference type="GO" id="GO:0016301">
    <property type="term" value="F:kinase activity"/>
    <property type="evidence" value="ECO:0007669"/>
    <property type="project" value="UniProtKB-KW"/>
</dbReference>
<feature type="domain" description="HipA-like C-terminal" evidence="3">
    <location>
        <begin position="167"/>
        <end position="334"/>
    </location>
</feature>
<organism evidence="4 5">
    <name type="scientific">Fusobacterium periodonticum ATCC 33693</name>
    <dbReference type="NCBI Taxonomy" id="546275"/>
    <lineage>
        <taxon>Bacteria</taxon>
        <taxon>Fusobacteriati</taxon>
        <taxon>Fusobacteriota</taxon>
        <taxon>Fusobacteriia</taxon>
        <taxon>Fusobacteriales</taxon>
        <taxon>Fusobacteriaceae</taxon>
        <taxon>Fusobacterium</taxon>
    </lineage>
</organism>
<dbReference type="Pfam" id="PF07804">
    <property type="entry name" value="HipA_C"/>
    <property type="match status" value="1"/>
</dbReference>
<sequence length="411" mass="48135">MGNIKKFILKSKDISLVRFEYKKEVIEDLGTIYTFFLEDINEEYRSLLPYSLEETALGLEKWISARKVPKNRQFVDEILDTLVDKASLKHPMDYIELSFGLSLNDSYWIVPDDGKEYLWKDFNLYSNKFSEILSLIAFTGYEKEITGLRTSPEYTTNGMLKKCWHKKDDGIYLMKGSGFEAANGGKEAYSEYYMSQVAKELGIDYIKYDLEKFQGQLVSSCLLATSEDYGYETIGNILRKNKIEFATLDAKIILEIKNIYKENFEQFEDMMLFDAIIGNTDRHLANFGMLKDNNTGELLKPFPVFDNGLSMLNHMTEDEITNKNYINQYNRERTNAFNQNFDEAMKLYSKDRHISKLIKLKNFKIEKHTKYNLDDKWIRGLENNIRSNAEKCLEFIKEKKNKKISELKSDL</sequence>
<comment type="caution">
    <text evidence="4">The sequence shown here is derived from an EMBL/GenBank/DDBJ whole genome shotgun (WGS) entry which is preliminary data.</text>
</comment>